<dbReference type="AlphaFoldDB" id="A0AAD5IZ58"/>
<reference evidence="3" key="1">
    <citation type="journal article" date="2022" name="Plant J.">
        <title>Strategies of tolerance reflected in two North American maple genomes.</title>
        <authorList>
            <person name="McEvoy S.L."/>
            <person name="Sezen U.U."/>
            <person name="Trouern-Trend A."/>
            <person name="McMahon S.M."/>
            <person name="Schaberg P.G."/>
            <person name="Yang J."/>
            <person name="Wegrzyn J.L."/>
            <person name="Swenson N.G."/>
        </authorList>
    </citation>
    <scope>NUCLEOTIDE SEQUENCE</scope>
    <source>
        <strain evidence="3">91603</strain>
    </source>
</reference>
<dbReference type="Proteomes" id="UP001064489">
    <property type="component" value="Chromosome 4"/>
</dbReference>
<sequence length="248" mass="27281">MPPQAQWLPNLHHQVSLLSSLFLMHLALSSSSSSSSSRSLNISSHGFSVKEATVPELQLAFKQNRLTSRQLVEFYLGEIHRINPVLRGVIEVNPDALHSADKADRERKAKASSSLLCLHGIPILVKDNIATKDKTNRTAGSFALLGSTVPRNAFVVTKLIEAGAIILGKASLSEWANARLIPNGWCARSGQGRASAHYYNNIIFSIDFTITCLPVTSRLMINVVKCDCRILMFCQLILVGRAVDQQYQ</sequence>
<evidence type="ECO:0000259" key="2">
    <source>
        <dbReference type="Pfam" id="PF01425"/>
    </source>
</evidence>
<dbReference type="Pfam" id="PF01425">
    <property type="entry name" value="Amidase"/>
    <property type="match status" value="1"/>
</dbReference>
<dbReference type="InterPro" id="IPR036928">
    <property type="entry name" value="AS_sf"/>
</dbReference>
<dbReference type="SUPFAM" id="SSF75304">
    <property type="entry name" value="Amidase signature (AS) enzymes"/>
    <property type="match status" value="1"/>
</dbReference>
<organism evidence="3 4">
    <name type="scientific">Acer negundo</name>
    <name type="common">Box elder</name>
    <dbReference type="NCBI Taxonomy" id="4023"/>
    <lineage>
        <taxon>Eukaryota</taxon>
        <taxon>Viridiplantae</taxon>
        <taxon>Streptophyta</taxon>
        <taxon>Embryophyta</taxon>
        <taxon>Tracheophyta</taxon>
        <taxon>Spermatophyta</taxon>
        <taxon>Magnoliopsida</taxon>
        <taxon>eudicotyledons</taxon>
        <taxon>Gunneridae</taxon>
        <taxon>Pentapetalae</taxon>
        <taxon>rosids</taxon>
        <taxon>malvids</taxon>
        <taxon>Sapindales</taxon>
        <taxon>Sapindaceae</taxon>
        <taxon>Hippocastanoideae</taxon>
        <taxon>Acereae</taxon>
        <taxon>Acer</taxon>
    </lineage>
</organism>
<keyword evidence="1" id="KW-0732">Signal</keyword>
<feature type="signal peptide" evidence="1">
    <location>
        <begin position="1"/>
        <end position="29"/>
    </location>
</feature>
<reference evidence="3" key="2">
    <citation type="submission" date="2023-02" db="EMBL/GenBank/DDBJ databases">
        <authorList>
            <person name="Swenson N.G."/>
            <person name="Wegrzyn J.L."/>
            <person name="Mcevoy S.L."/>
        </authorList>
    </citation>
    <scope>NUCLEOTIDE SEQUENCE</scope>
    <source>
        <strain evidence="3">91603</strain>
        <tissue evidence="3">Leaf</tissue>
    </source>
</reference>
<evidence type="ECO:0000256" key="1">
    <source>
        <dbReference type="SAM" id="SignalP"/>
    </source>
</evidence>
<evidence type="ECO:0000313" key="4">
    <source>
        <dbReference type="Proteomes" id="UP001064489"/>
    </source>
</evidence>
<protein>
    <recommendedName>
        <fullName evidence="2">Amidase domain-containing protein</fullName>
    </recommendedName>
</protein>
<dbReference type="PANTHER" id="PTHR42678:SF40">
    <property type="entry name" value="AMIDASE DOMAIN-CONTAINING PROTEIN"/>
    <property type="match status" value="1"/>
</dbReference>
<feature type="domain" description="Amidase" evidence="2">
    <location>
        <begin position="71"/>
        <end position="177"/>
    </location>
</feature>
<gene>
    <name evidence="3" type="ORF">LWI28_012783</name>
</gene>
<feature type="chain" id="PRO_5042207819" description="Amidase domain-containing protein" evidence="1">
    <location>
        <begin position="30"/>
        <end position="248"/>
    </location>
</feature>
<comment type="caution">
    <text evidence="3">The sequence shown here is derived from an EMBL/GenBank/DDBJ whole genome shotgun (WGS) entry which is preliminary data.</text>
</comment>
<proteinExistence type="predicted"/>
<dbReference type="InterPro" id="IPR023631">
    <property type="entry name" value="Amidase_dom"/>
</dbReference>
<dbReference type="PANTHER" id="PTHR42678">
    <property type="entry name" value="AMIDASE"/>
    <property type="match status" value="1"/>
</dbReference>
<keyword evidence="4" id="KW-1185">Reference proteome</keyword>
<name>A0AAD5IZ58_ACENE</name>
<dbReference type="Gene3D" id="3.90.1300.10">
    <property type="entry name" value="Amidase signature (AS) domain"/>
    <property type="match status" value="1"/>
</dbReference>
<evidence type="ECO:0000313" key="3">
    <source>
        <dbReference type="EMBL" id="KAI9181241.1"/>
    </source>
</evidence>
<accession>A0AAD5IZ58</accession>
<dbReference type="EMBL" id="JAJSOW010000101">
    <property type="protein sequence ID" value="KAI9181241.1"/>
    <property type="molecule type" value="Genomic_DNA"/>
</dbReference>